<dbReference type="InterPro" id="IPR042099">
    <property type="entry name" value="ANL_N_sf"/>
</dbReference>
<evidence type="ECO:0000259" key="4">
    <source>
        <dbReference type="Pfam" id="PF00501"/>
    </source>
</evidence>
<dbReference type="PANTHER" id="PTHR43201:SF5">
    <property type="entry name" value="MEDIUM-CHAIN ACYL-COA LIGASE ACSF2, MITOCHONDRIAL"/>
    <property type="match status" value="1"/>
</dbReference>
<reference evidence="7" key="1">
    <citation type="journal article" date="2019" name="Int. J. Syst. Evol. Microbiol.">
        <title>The Global Catalogue of Microorganisms (GCM) 10K type strain sequencing project: providing services to taxonomists for standard genome sequencing and annotation.</title>
        <authorList>
            <consortium name="The Broad Institute Genomics Platform"/>
            <consortium name="The Broad Institute Genome Sequencing Center for Infectious Disease"/>
            <person name="Wu L."/>
            <person name="Ma J."/>
        </authorList>
    </citation>
    <scope>NUCLEOTIDE SEQUENCE [LARGE SCALE GENOMIC DNA]</scope>
    <source>
        <strain evidence="7">CCM 8391</strain>
    </source>
</reference>
<comment type="similarity">
    <text evidence="1">Belongs to the ATP-dependent AMP-binding enzyme family.</text>
</comment>
<dbReference type="InterPro" id="IPR045851">
    <property type="entry name" value="AMP-bd_C_sf"/>
</dbReference>
<evidence type="ECO:0000256" key="1">
    <source>
        <dbReference type="ARBA" id="ARBA00006432"/>
    </source>
</evidence>
<feature type="compositionally biased region" description="Polar residues" evidence="3">
    <location>
        <begin position="540"/>
        <end position="557"/>
    </location>
</feature>
<dbReference type="InterPro" id="IPR025110">
    <property type="entry name" value="AMP-bd_C"/>
</dbReference>
<feature type="region of interest" description="Disordered" evidence="3">
    <location>
        <begin position="525"/>
        <end position="557"/>
    </location>
</feature>
<accession>A0ABW1J8N0</accession>
<dbReference type="Pfam" id="PF00501">
    <property type="entry name" value="AMP-binding"/>
    <property type="match status" value="1"/>
</dbReference>
<dbReference type="Gene3D" id="3.30.300.30">
    <property type="match status" value="1"/>
</dbReference>
<protein>
    <submittedName>
        <fullName evidence="6">Long-chain-fatty-acid--CoA ligase</fullName>
        <ecNumber evidence="6">6.2.1.3</ecNumber>
    </submittedName>
</protein>
<dbReference type="PANTHER" id="PTHR43201">
    <property type="entry name" value="ACYL-COA SYNTHETASE"/>
    <property type="match status" value="1"/>
</dbReference>
<feature type="domain" description="AMP-binding enzyme C-terminal" evidence="5">
    <location>
        <begin position="437"/>
        <end position="513"/>
    </location>
</feature>
<evidence type="ECO:0000256" key="2">
    <source>
        <dbReference type="ARBA" id="ARBA00022598"/>
    </source>
</evidence>
<evidence type="ECO:0000313" key="7">
    <source>
        <dbReference type="Proteomes" id="UP001596302"/>
    </source>
</evidence>
<dbReference type="Proteomes" id="UP001596302">
    <property type="component" value="Unassembled WGS sequence"/>
</dbReference>
<evidence type="ECO:0000313" key="6">
    <source>
        <dbReference type="EMBL" id="MFC5997022.1"/>
    </source>
</evidence>
<dbReference type="PROSITE" id="PS00455">
    <property type="entry name" value="AMP_BINDING"/>
    <property type="match status" value="1"/>
</dbReference>
<dbReference type="EC" id="6.2.1.3" evidence="6"/>
<organism evidence="6 7">
    <name type="scientific">Pseudonocardia hispaniensis</name>
    <dbReference type="NCBI Taxonomy" id="904933"/>
    <lineage>
        <taxon>Bacteria</taxon>
        <taxon>Bacillati</taxon>
        <taxon>Actinomycetota</taxon>
        <taxon>Actinomycetes</taxon>
        <taxon>Pseudonocardiales</taxon>
        <taxon>Pseudonocardiaceae</taxon>
        <taxon>Pseudonocardia</taxon>
    </lineage>
</organism>
<dbReference type="NCBIfam" id="NF004837">
    <property type="entry name" value="PRK06187.1"/>
    <property type="match status" value="1"/>
</dbReference>
<dbReference type="Gene3D" id="3.40.50.12780">
    <property type="entry name" value="N-terminal domain of ligase-like"/>
    <property type="match status" value="1"/>
</dbReference>
<dbReference type="EMBL" id="JBHSQW010000044">
    <property type="protein sequence ID" value="MFC5997022.1"/>
    <property type="molecule type" value="Genomic_DNA"/>
</dbReference>
<name>A0ABW1J8N0_9PSEU</name>
<dbReference type="RefSeq" id="WP_379587918.1">
    <property type="nucleotide sequence ID" value="NZ_JBHSQW010000044.1"/>
</dbReference>
<sequence length="557" mass="59309">MATSVDELALTRRQHWVNHVARHAFERGNLVALKCRDRAVTWAELQRRVVALAGALARRGIGPGDRVALLMGNRPEYIETLVAVNRLGAIAVPVNSRLSAAEVAFILDDSGASLLFVDSATGQVGSAAAGAIGHPVPVVEVTEHAATTVGTAAAYEDVLAEDGVAATAADVSEDSPALIMYTSGTTGSPKGAVLTHRNLAAQCATLLTAFGFRMNDEVNLCASPLFHIGAIGSTAPALMVGATIVILPTGAFDAGEVLEILERERVTTVFLVPTQWQAVCEEQERAPRDLSGLRVTSWGAAPASDVLLRRMSKVFPSSWNVALFGQTEMSGVTCVLEGKDALRKLGSVGRPAPGVWARVVDPDMVDVAPGEVGEIVYRGPSTTLGYWNNPTATAEAFSGGWFHSGDLVRVDDEGFWYVVDRVKDMIISGGENIYCAEVENVLAGHPNVAEVSIIGRVDERWGETPVAVVVLKDRRRALSIEDLRAWASDELAGYKLPTALEIVDRLPRNASGKVTKGVLRDRFSLARPAPRVDSSPPRAGQQSPSGIGEQTDQSPMR</sequence>
<evidence type="ECO:0000256" key="3">
    <source>
        <dbReference type="SAM" id="MobiDB-lite"/>
    </source>
</evidence>
<dbReference type="InterPro" id="IPR020845">
    <property type="entry name" value="AMP-binding_CS"/>
</dbReference>
<dbReference type="GO" id="GO:0004467">
    <property type="term" value="F:long-chain fatty acid-CoA ligase activity"/>
    <property type="evidence" value="ECO:0007669"/>
    <property type="project" value="UniProtKB-EC"/>
</dbReference>
<evidence type="ECO:0000259" key="5">
    <source>
        <dbReference type="Pfam" id="PF13193"/>
    </source>
</evidence>
<keyword evidence="2 6" id="KW-0436">Ligase</keyword>
<dbReference type="Pfam" id="PF13193">
    <property type="entry name" value="AMP-binding_C"/>
    <property type="match status" value="1"/>
</dbReference>
<comment type="caution">
    <text evidence="6">The sequence shown here is derived from an EMBL/GenBank/DDBJ whole genome shotgun (WGS) entry which is preliminary data.</text>
</comment>
<proteinExistence type="inferred from homology"/>
<feature type="domain" description="AMP-dependent synthetase/ligase" evidence="4">
    <location>
        <begin position="22"/>
        <end position="387"/>
    </location>
</feature>
<dbReference type="CDD" id="cd17631">
    <property type="entry name" value="FACL_FadD13-like"/>
    <property type="match status" value="1"/>
</dbReference>
<dbReference type="SUPFAM" id="SSF56801">
    <property type="entry name" value="Acetyl-CoA synthetase-like"/>
    <property type="match status" value="1"/>
</dbReference>
<dbReference type="InterPro" id="IPR000873">
    <property type="entry name" value="AMP-dep_synth/lig_dom"/>
</dbReference>
<keyword evidence="7" id="KW-1185">Reference proteome</keyword>
<gene>
    <name evidence="6" type="ORF">ACFQE5_22685</name>
</gene>